<dbReference type="InterPro" id="IPR009057">
    <property type="entry name" value="Homeodomain-like_sf"/>
</dbReference>
<keyword evidence="1 2" id="KW-0238">DNA-binding</keyword>
<dbReference type="GO" id="GO:0003677">
    <property type="term" value="F:DNA binding"/>
    <property type="evidence" value="ECO:0007669"/>
    <property type="project" value="UniProtKB-UniRule"/>
</dbReference>
<gene>
    <name evidence="4" type="ORF">HALOF300_01223</name>
</gene>
<dbReference type="InterPro" id="IPR001647">
    <property type="entry name" value="HTH_TetR"/>
</dbReference>
<evidence type="ECO:0000313" key="5">
    <source>
        <dbReference type="Proteomes" id="UP000419743"/>
    </source>
</evidence>
<keyword evidence="5" id="KW-1185">Reference proteome</keyword>
<name>A0A7M4DGH6_9MICO</name>
<accession>A0A7M4DGH6</accession>
<proteinExistence type="predicted"/>
<feature type="DNA-binding region" description="H-T-H motif" evidence="2">
    <location>
        <begin position="35"/>
        <end position="54"/>
    </location>
</feature>
<reference evidence="4 5" key="1">
    <citation type="submission" date="2019-11" db="EMBL/GenBank/DDBJ databases">
        <authorList>
            <person name="Criscuolo A."/>
        </authorList>
    </citation>
    <scope>NUCLEOTIDE SEQUENCE [LARGE SCALE GENOMIC DNA]</scope>
    <source>
        <strain evidence="4">CIP111667</strain>
    </source>
</reference>
<dbReference type="Gene3D" id="1.10.357.10">
    <property type="entry name" value="Tetracycline Repressor, domain 2"/>
    <property type="match status" value="1"/>
</dbReference>
<dbReference type="Proteomes" id="UP000419743">
    <property type="component" value="Unassembled WGS sequence"/>
</dbReference>
<evidence type="ECO:0000259" key="3">
    <source>
        <dbReference type="PROSITE" id="PS50977"/>
    </source>
</evidence>
<dbReference type="AlphaFoldDB" id="A0A7M4DGH6"/>
<dbReference type="SUPFAM" id="SSF46689">
    <property type="entry name" value="Homeodomain-like"/>
    <property type="match status" value="1"/>
</dbReference>
<protein>
    <submittedName>
        <fullName evidence="4">Bacterial regulatory proteins, tetR family</fullName>
    </submittedName>
</protein>
<dbReference type="EMBL" id="CACRYJ010000017">
    <property type="protein sequence ID" value="VZO36019.1"/>
    <property type="molecule type" value="Genomic_DNA"/>
</dbReference>
<sequence length="192" mass="20493">MATMTVQDPRVARTRRAIIDAARAALLDGDADRLTLSDIATRAGYSRRAAYANFTDVHGIIRAVTLDALELPEGEGGRMTAPLAPDELRRRILQVLIRIEAERDVLLRIAQLPSQPGLTDALRDVVDEIFDRSRIGMGLGSADDIHAAFLVGGCVNVLRGWIEGSLSGTPEQLADTATALIALIGARSPSGA</sequence>
<feature type="domain" description="HTH tetR-type" evidence="3">
    <location>
        <begin position="12"/>
        <end position="72"/>
    </location>
</feature>
<organism evidence="4 5">
    <name type="scientific">Occultella aeris</name>
    <dbReference type="NCBI Taxonomy" id="2761496"/>
    <lineage>
        <taxon>Bacteria</taxon>
        <taxon>Bacillati</taxon>
        <taxon>Actinomycetota</taxon>
        <taxon>Actinomycetes</taxon>
        <taxon>Micrococcales</taxon>
        <taxon>Ruaniaceae</taxon>
        <taxon>Occultella</taxon>
    </lineage>
</organism>
<dbReference type="PROSITE" id="PS50977">
    <property type="entry name" value="HTH_TETR_2"/>
    <property type="match status" value="1"/>
</dbReference>
<dbReference type="Pfam" id="PF00440">
    <property type="entry name" value="TetR_N"/>
    <property type="match status" value="1"/>
</dbReference>
<evidence type="ECO:0000256" key="1">
    <source>
        <dbReference type="ARBA" id="ARBA00023125"/>
    </source>
</evidence>
<comment type="caution">
    <text evidence="4">The sequence shown here is derived from an EMBL/GenBank/DDBJ whole genome shotgun (WGS) entry which is preliminary data.</text>
</comment>
<evidence type="ECO:0000313" key="4">
    <source>
        <dbReference type="EMBL" id="VZO36019.1"/>
    </source>
</evidence>
<evidence type="ECO:0000256" key="2">
    <source>
        <dbReference type="PROSITE-ProRule" id="PRU00335"/>
    </source>
</evidence>